<dbReference type="Proteomes" id="UP000778578">
    <property type="component" value="Unassembled WGS sequence"/>
</dbReference>
<evidence type="ECO:0000256" key="6">
    <source>
        <dbReference type="ARBA" id="ARBA00022989"/>
    </source>
</evidence>
<comment type="similarity">
    <text evidence="2">Belongs to the autoinducer-2 exporter (AI-2E) (TC 2.A.86) family.</text>
</comment>
<feature type="transmembrane region" description="Helical" evidence="8">
    <location>
        <begin position="337"/>
        <end position="370"/>
    </location>
</feature>
<evidence type="ECO:0000256" key="2">
    <source>
        <dbReference type="ARBA" id="ARBA00009773"/>
    </source>
</evidence>
<feature type="transmembrane region" description="Helical" evidence="8">
    <location>
        <begin position="44"/>
        <end position="63"/>
    </location>
</feature>
<dbReference type="RefSeq" id="WP_222963470.1">
    <property type="nucleotide sequence ID" value="NZ_JAINZZ010000019.1"/>
</dbReference>
<feature type="transmembrane region" description="Helical" evidence="8">
    <location>
        <begin position="251"/>
        <end position="279"/>
    </location>
</feature>
<keyword evidence="5 8" id="KW-0812">Transmembrane</keyword>
<gene>
    <name evidence="9" type="ORF">K7862_17080</name>
</gene>
<keyword evidence="10" id="KW-1185">Reference proteome</keyword>
<dbReference type="InterPro" id="IPR002549">
    <property type="entry name" value="AI-2E-like"/>
</dbReference>
<accession>A0ABS7QBF8</accession>
<organism evidence="9 10">
    <name type="scientific">Actinacidiphila acidipaludis</name>
    <dbReference type="NCBI Taxonomy" id="2873382"/>
    <lineage>
        <taxon>Bacteria</taxon>
        <taxon>Bacillati</taxon>
        <taxon>Actinomycetota</taxon>
        <taxon>Actinomycetes</taxon>
        <taxon>Kitasatosporales</taxon>
        <taxon>Streptomycetaceae</taxon>
        <taxon>Actinacidiphila</taxon>
    </lineage>
</organism>
<evidence type="ECO:0000256" key="4">
    <source>
        <dbReference type="ARBA" id="ARBA00022475"/>
    </source>
</evidence>
<keyword evidence="3" id="KW-0813">Transport</keyword>
<reference evidence="9 10" key="1">
    <citation type="submission" date="2021-08" db="EMBL/GenBank/DDBJ databases">
        <title>WGS of actinomycetes from Thailand.</title>
        <authorList>
            <person name="Thawai C."/>
        </authorList>
    </citation>
    <scope>NUCLEOTIDE SEQUENCE [LARGE SCALE GENOMIC DNA]</scope>
    <source>
        <strain evidence="9 10">PLK6-54</strain>
    </source>
</reference>
<keyword evidence="4" id="KW-1003">Cell membrane</keyword>
<keyword evidence="7 8" id="KW-0472">Membrane</keyword>
<feature type="transmembrane region" description="Helical" evidence="8">
    <location>
        <begin position="187"/>
        <end position="209"/>
    </location>
</feature>
<keyword evidence="6 8" id="KW-1133">Transmembrane helix</keyword>
<dbReference type="EMBL" id="JAINZZ010000019">
    <property type="protein sequence ID" value="MBY8879332.1"/>
    <property type="molecule type" value="Genomic_DNA"/>
</dbReference>
<proteinExistence type="inferred from homology"/>
<evidence type="ECO:0000313" key="10">
    <source>
        <dbReference type="Proteomes" id="UP000778578"/>
    </source>
</evidence>
<evidence type="ECO:0000256" key="1">
    <source>
        <dbReference type="ARBA" id="ARBA00004651"/>
    </source>
</evidence>
<feature type="transmembrane region" description="Helical" evidence="8">
    <location>
        <begin position="69"/>
        <end position="90"/>
    </location>
</feature>
<dbReference type="PANTHER" id="PTHR21716">
    <property type="entry name" value="TRANSMEMBRANE PROTEIN"/>
    <property type="match status" value="1"/>
</dbReference>
<feature type="transmembrane region" description="Helical" evidence="8">
    <location>
        <begin position="102"/>
        <end position="123"/>
    </location>
</feature>
<comment type="caution">
    <text evidence="9">The sequence shown here is derived from an EMBL/GenBank/DDBJ whole genome shotgun (WGS) entry which is preliminary data.</text>
</comment>
<sequence>MSDAPADAVLDALPPSGGAGATTGLTRAARAAARGLPGGSEARAWFGVGFGAALGATLAWLLVQMVLRLSQLLTLLLLAAFIAVSLEPVVAWLGRRGMRRGWAVLSVVVGLAGVLAGFVALVIPPVTTGVTALTGAVPRWRRQLRDHHSLLGRIEDRYHVIEHAQAQLGSRGGASEVAGGVLGAGRLVVSALTSLVIIVTVTLYVMAALPAIKRFCYRFVPGTRRARAEALSEEILSRVGRFMLGNTLTSVVAGLATFAWCSATGVPFPAALGFFVALVDMVPVVGSTVGGVVVSLVALSVSLPVAIATTGFYVAFRLAEDYLIMPRAMKFAVDVHPVVTVVAVLVGGSLLGIVGGLVAIPVAVALGIILDECVFPRTDAS</sequence>
<evidence type="ECO:0000313" key="9">
    <source>
        <dbReference type="EMBL" id="MBY8879332.1"/>
    </source>
</evidence>
<dbReference type="Pfam" id="PF01594">
    <property type="entry name" value="AI-2E_transport"/>
    <property type="match status" value="1"/>
</dbReference>
<name>A0ABS7QBF8_9ACTN</name>
<evidence type="ECO:0000256" key="8">
    <source>
        <dbReference type="SAM" id="Phobius"/>
    </source>
</evidence>
<comment type="subcellular location">
    <subcellularLocation>
        <location evidence="1">Cell membrane</location>
        <topology evidence="1">Multi-pass membrane protein</topology>
    </subcellularLocation>
</comment>
<evidence type="ECO:0000256" key="7">
    <source>
        <dbReference type="ARBA" id="ARBA00023136"/>
    </source>
</evidence>
<protein>
    <submittedName>
        <fullName evidence="9">AI-2E family transporter</fullName>
    </submittedName>
</protein>
<dbReference type="PANTHER" id="PTHR21716:SF53">
    <property type="entry name" value="PERMEASE PERM-RELATED"/>
    <property type="match status" value="1"/>
</dbReference>
<evidence type="ECO:0000256" key="3">
    <source>
        <dbReference type="ARBA" id="ARBA00022448"/>
    </source>
</evidence>
<feature type="transmembrane region" description="Helical" evidence="8">
    <location>
        <begin position="291"/>
        <end position="316"/>
    </location>
</feature>
<evidence type="ECO:0000256" key="5">
    <source>
        <dbReference type="ARBA" id="ARBA00022692"/>
    </source>
</evidence>